<comment type="subcellular location">
    <subcellularLocation>
        <location evidence="1">Golgi apparatus</location>
        <location evidence="1">trans-Golgi network</location>
    </subcellularLocation>
</comment>
<dbReference type="Pfam" id="PF20655">
    <property type="entry name" value="Vps52_C"/>
    <property type="match status" value="2"/>
</dbReference>
<dbReference type="EMBL" id="JAYKXP010000003">
    <property type="protein sequence ID" value="KAK7060497.1"/>
    <property type="molecule type" value="Genomic_DNA"/>
</dbReference>
<evidence type="ECO:0000259" key="7">
    <source>
        <dbReference type="Pfam" id="PF04129"/>
    </source>
</evidence>
<evidence type="ECO:0000256" key="1">
    <source>
        <dbReference type="ARBA" id="ARBA00004601"/>
    </source>
</evidence>
<dbReference type="GO" id="GO:0006896">
    <property type="term" value="P:Golgi to vacuole transport"/>
    <property type="evidence" value="ECO:0007669"/>
    <property type="project" value="TreeGrafter"/>
</dbReference>
<dbReference type="Proteomes" id="UP001383192">
    <property type="component" value="Unassembled WGS sequence"/>
</dbReference>
<comment type="similarity">
    <text evidence="2">Belongs to the VPS52 family.</text>
</comment>
<evidence type="ECO:0000256" key="5">
    <source>
        <dbReference type="ARBA" id="ARBA00023034"/>
    </source>
</evidence>
<feature type="region of interest" description="Disordered" evidence="6">
    <location>
        <begin position="331"/>
        <end position="357"/>
    </location>
</feature>
<dbReference type="GO" id="GO:0015031">
    <property type="term" value="P:protein transport"/>
    <property type="evidence" value="ECO:0007669"/>
    <property type="project" value="UniProtKB-KW"/>
</dbReference>
<evidence type="ECO:0000259" key="8">
    <source>
        <dbReference type="Pfam" id="PF20655"/>
    </source>
</evidence>
<feature type="domain" description="Vps52 C-terminal" evidence="8">
    <location>
        <begin position="262"/>
        <end position="313"/>
    </location>
</feature>
<evidence type="ECO:0000256" key="2">
    <source>
        <dbReference type="ARBA" id="ARBA00008180"/>
    </source>
</evidence>
<evidence type="ECO:0000313" key="9">
    <source>
        <dbReference type="EMBL" id="KAK7060497.1"/>
    </source>
</evidence>
<evidence type="ECO:0000256" key="6">
    <source>
        <dbReference type="SAM" id="MobiDB-lite"/>
    </source>
</evidence>
<keyword evidence="5" id="KW-0333">Golgi apparatus</keyword>
<feature type="domain" description="Vps52 coiled-coil" evidence="7">
    <location>
        <begin position="22"/>
        <end position="186"/>
    </location>
</feature>
<dbReference type="GO" id="GO:0019905">
    <property type="term" value="F:syntaxin binding"/>
    <property type="evidence" value="ECO:0007669"/>
    <property type="project" value="TreeGrafter"/>
</dbReference>
<accession>A0AAW0E8S8</accession>
<comment type="caution">
    <text evidence="9">The sequence shown here is derived from an EMBL/GenBank/DDBJ whole genome shotgun (WGS) entry which is preliminary data.</text>
</comment>
<proteinExistence type="inferred from homology"/>
<evidence type="ECO:0000313" key="10">
    <source>
        <dbReference type="Proteomes" id="UP001383192"/>
    </source>
</evidence>
<feature type="domain" description="Vps52 C-terminal" evidence="8">
    <location>
        <begin position="365"/>
        <end position="520"/>
    </location>
</feature>
<evidence type="ECO:0000256" key="3">
    <source>
        <dbReference type="ARBA" id="ARBA00022448"/>
    </source>
</evidence>
<dbReference type="GO" id="GO:0005829">
    <property type="term" value="C:cytosol"/>
    <property type="evidence" value="ECO:0007669"/>
    <property type="project" value="GOC"/>
</dbReference>
<reference evidence="9 10" key="1">
    <citation type="submission" date="2024-01" db="EMBL/GenBank/DDBJ databases">
        <title>A draft genome for a cacao thread blight-causing isolate of Paramarasmius palmivorus.</title>
        <authorList>
            <person name="Baruah I.K."/>
            <person name="Bukari Y."/>
            <person name="Amoako-Attah I."/>
            <person name="Meinhardt L.W."/>
            <person name="Bailey B.A."/>
            <person name="Cohen S.P."/>
        </authorList>
    </citation>
    <scope>NUCLEOTIDE SEQUENCE [LARGE SCALE GENOMIC DNA]</scope>
    <source>
        <strain evidence="9 10">GH-12</strain>
    </source>
</reference>
<dbReference type="Pfam" id="PF04129">
    <property type="entry name" value="Vps52_CC"/>
    <property type="match status" value="1"/>
</dbReference>
<dbReference type="InterPro" id="IPR007258">
    <property type="entry name" value="Vps52"/>
</dbReference>
<dbReference type="InterPro" id="IPR048361">
    <property type="entry name" value="Vps52_C"/>
</dbReference>
<protein>
    <submittedName>
        <fullName evidence="9">Vacuolar protein sorting-associated protein 52</fullName>
    </submittedName>
</protein>
<dbReference type="GO" id="GO:0000938">
    <property type="term" value="C:GARP complex"/>
    <property type="evidence" value="ECO:0007669"/>
    <property type="project" value="TreeGrafter"/>
</dbReference>
<dbReference type="PANTHER" id="PTHR14190">
    <property type="entry name" value="SUPPRESSOR OF ACTIN MUTATIONS 2/VACUOLAR PROTEIN SORTING 52"/>
    <property type="match status" value="1"/>
</dbReference>
<keyword evidence="3" id="KW-0813">Transport</keyword>
<keyword evidence="4" id="KW-0653">Protein transport</keyword>
<sequence length="558" mass="62763">MEGLAHRSDAGKPPIYSTRAKDFVELHEQVQTSVNLLDSLETFLSTFQKDLSAVSGQISELQDRSNDIDARLKSRRKIEKPLSSLLNDITIPPSLAAIILDTDVSEQWLTVIEEFERHLDMIKGRGRVKAARDLTEVAEGLRIVAATKLRAFFLALLKPIRSSVTTNMQVLQTSVFLKYRSLFAFLSRQAPPVANELQKAYISTARTYYETGFRRYIRSIGWIKARNTDKFENIVNVDKASLESAPPSVERMSNAHLDGPSVTLAYMADDKTHKEPVEALLRSVLLVFMDNVTAEYSFLRGFFSVETSISQTISIPETPLFSPTVLSPTGQPELESLGTRSRAGSIATLPSTLPDSTKEEQAKIDALWKQVFDPVMTYVQTFTLSVLEPPPPVISLLTMIRLTENIVTEVENRDCPPAVTFVFGLRLQLWPIFQKLMNENIEALKKLAEGSSGGYFSRAAVISEATVKSEEETMIFSNLLRLRQELQKLIEKQTNQISDPISKATMQSTIYEILLQGLNRGMQPAAHPKSQQELAYWAKLEEEARRKIVSMRQTNSRR</sequence>
<evidence type="ECO:0000256" key="4">
    <source>
        <dbReference type="ARBA" id="ARBA00022927"/>
    </source>
</evidence>
<gene>
    <name evidence="9" type="primary">VPS52</name>
    <name evidence="9" type="ORF">VNI00_001262</name>
</gene>
<dbReference type="GO" id="GO:0042147">
    <property type="term" value="P:retrograde transport, endosome to Golgi"/>
    <property type="evidence" value="ECO:0007669"/>
    <property type="project" value="TreeGrafter"/>
</dbReference>
<dbReference type="AlphaFoldDB" id="A0AAW0E8S8"/>
<dbReference type="PANTHER" id="PTHR14190:SF7">
    <property type="entry name" value="VACUOLAR PROTEIN SORTING-ASSOCIATED PROTEIN 52 HOMOLOG"/>
    <property type="match status" value="1"/>
</dbReference>
<organism evidence="9 10">
    <name type="scientific">Paramarasmius palmivorus</name>
    <dbReference type="NCBI Taxonomy" id="297713"/>
    <lineage>
        <taxon>Eukaryota</taxon>
        <taxon>Fungi</taxon>
        <taxon>Dikarya</taxon>
        <taxon>Basidiomycota</taxon>
        <taxon>Agaricomycotina</taxon>
        <taxon>Agaricomycetes</taxon>
        <taxon>Agaricomycetidae</taxon>
        <taxon>Agaricales</taxon>
        <taxon>Marasmiineae</taxon>
        <taxon>Marasmiaceae</taxon>
        <taxon>Paramarasmius</taxon>
    </lineage>
</organism>
<keyword evidence="10" id="KW-1185">Reference proteome</keyword>
<dbReference type="InterPro" id="IPR048319">
    <property type="entry name" value="Vps52_CC"/>
</dbReference>
<dbReference type="GO" id="GO:0032456">
    <property type="term" value="P:endocytic recycling"/>
    <property type="evidence" value="ECO:0007669"/>
    <property type="project" value="TreeGrafter"/>
</dbReference>
<name>A0AAW0E8S8_9AGAR</name>